<dbReference type="PANTHER" id="PTHR46889">
    <property type="entry name" value="TRANSPOSASE INSF FOR INSERTION SEQUENCE IS3B-RELATED"/>
    <property type="match status" value="1"/>
</dbReference>
<evidence type="ECO:0000313" key="2">
    <source>
        <dbReference type="EMBL" id="SFT87198.1"/>
    </source>
</evidence>
<gene>
    <name evidence="2" type="ORF">SAMN04487854_11316</name>
</gene>
<protein>
    <submittedName>
        <fullName evidence="2">HTH-like domain-containing protein</fullName>
    </submittedName>
</protein>
<dbReference type="InterPro" id="IPR050900">
    <property type="entry name" value="Transposase_IS3/IS150/IS904"/>
</dbReference>
<sequence length="179" mass="21107">MKLCSAMKVNRSSYYAWLARPAKLIPAEELHLYRRAKALFKRSRASLGYRELCKNLRKEGFKITRYKTRKLMAKLNLVVKQRVAYRVTTKRKHSDAVADNLLNQNFNPVAPNQIWAGDVTLKNWRRLFTISKDLEYYFKETPLLHNQILTENSESIRVHASVVRTKYLDQWLKGFSDKV</sequence>
<comment type="caution">
    <text evidence="2">The sequence shown here is derived from an EMBL/GenBank/DDBJ whole genome shotgun (WGS) entry which is preliminary data.</text>
</comment>
<evidence type="ECO:0000259" key="1">
    <source>
        <dbReference type="Pfam" id="PF13276"/>
    </source>
</evidence>
<reference evidence="2 3" key="1">
    <citation type="submission" date="2016-10" db="EMBL/GenBank/DDBJ databases">
        <authorList>
            <person name="Varghese N."/>
            <person name="Submissions S."/>
        </authorList>
    </citation>
    <scope>NUCLEOTIDE SEQUENCE [LARGE SCALE GENOMIC DNA]</scope>
    <source>
        <strain evidence="2 3">CGMCC 1.8499</strain>
    </source>
</reference>
<keyword evidence="3" id="KW-1185">Reference proteome</keyword>
<dbReference type="PANTHER" id="PTHR46889:SF4">
    <property type="entry name" value="TRANSPOSASE INSO FOR INSERTION SEQUENCE ELEMENT IS911B-RELATED"/>
    <property type="match status" value="1"/>
</dbReference>
<dbReference type="Proteomes" id="UP000183805">
    <property type="component" value="Unassembled WGS sequence"/>
</dbReference>
<evidence type="ECO:0000313" key="3">
    <source>
        <dbReference type="Proteomes" id="UP000183805"/>
    </source>
</evidence>
<feature type="domain" description="HTH-like" evidence="1">
    <location>
        <begin position="30"/>
        <end position="83"/>
    </location>
</feature>
<proteinExistence type="predicted"/>
<organism evidence="2 3">
    <name type="scientific">Pseudoalteromonas lipolytica</name>
    <dbReference type="NCBI Taxonomy" id="570156"/>
    <lineage>
        <taxon>Bacteria</taxon>
        <taxon>Pseudomonadati</taxon>
        <taxon>Pseudomonadota</taxon>
        <taxon>Gammaproteobacteria</taxon>
        <taxon>Alteromonadales</taxon>
        <taxon>Pseudoalteromonadaceae</taxon>
        <taxon>Pseudoalteromonas</taxon>
    </lineage>
</organism>
<name>A0ABY1GUG7_9GAMM</name>
<accession>A0ABY1GUG7</accession>
<dbReference type="Pfam" id="PF13276">
    <property type="entry name" value="HTH_21"/>
    <property type="match status" value="1"/>
</dbReference>
<dbReference type="EMBL" id="FPAZ01000013">
    <property type="protein sequence ID" value="SFT87198.1"/>
    <property type="molecule type" value="Genomic_DNA"/>
</dbReference>
<dbReference type="InterPro" id="IPR025948">
    <property type="entry name" value="HTH-like_dom"/>
</dbReference>